<dbReference type="Proteomes" id="UP000268014">
    <property type="component" value="Unassembled WGS sequence"/>
</dbReference>
<dbReference type="EMBL" id="UZAF01017144">
    <property type="protein sequence ID" value="VDO38408.1"/>
    <property type="molecule type" value="Genomic_DNA"/>
</dbReference>
<evidence type="ECO:0000313" key="2">
    <source>
        <dbReference type="Proteomes" id="UP000268014"/>
    </source>
</evidence>
<accession>A0A3P7YA60</accession>
<dbReference type="OrthoDB" id="5851052at2759"/>
<gene>
    <name evidence="1" type="ORF">HPLM_LOCUS9796</name>
</gene>
<dbReference type="AlphaFoldDB" id="A0A3P7YA60"/>
<evidence type="ECO:0000313" key="1">
    <source>
        <dbReference type="EMBL" id="VDO38408.1"/>
    </source>
</evidence>
<name>A0A3P7YA60_HAEPC</name>
<organism evidence="1 2">
    <name type="scientific">Haemonchus placei</name>
    <name type="common">Barber's pole worm</name>
    <dbReference type="NCBI Taxonomy" id="6290"/>
    <lineage>
        <taxon>Eukaryota</taxon>
        <taxon>Metazoa</taxon>
        <taxon>Ecdysozoa</taxon>
        <taxon>Nematoda</taxon>
        <taxon>Chromadorea</taxon>
        <taxon>Rhabditida</taxon>
        <taxon>Rhabditina</taxon>
        <taxon>Rhabditomorpha</taxon>
        <taxon>Strongyloidea</taxon>
        <taxon>Trichostrongylidae</taxon>
        <taxon>Haemonchus</taxon>
    </lineage>
</organism>
<reference evidence="1 2" key="1">
    <citation type="submission" date="2018-11" db="EMBL/GenBank/DDBJ databases">
        <authorList>
            <consortium name="Pathogen Informatics"/>
        </authorList>
    </citation>
    <scope>NUCLEOTIDE SEQUENCE [LARGE SCALE GENOMIC DNA]</scope>
    <source>
        <strain evidence="1 2">MHpl1</strain>
    </source>
</reference>
<proteinExistence type="predicted"/>
<keyword evidence="2" id="KW-1185">Reference proteome</keyword>
<sequence>MSLDEYRYLSILRFVADKSRQDGAPETPVDLHTVLLGLAANYPDSLSYHDFKHLRRYERRRRVIETLLFQPERTVDLLYEDREEYKIAEMRNSDATGRAVRIMLHLHFPSTLCMTTASLMNSTKPGGLFHDLLSCCRTIIADEASQIPEPVSVSRFLRKVVEYHSHIKGTVHDKNGL</sequence>
<evidence type="ECO:0008006" key="3">
    <source>
        <dbReference type="Google" id="ProtNLM"/>
    </source>
</evidence>
<protein>
    <recommendedName>
        <fullName evidence="3">DNA2/NAM7 helicase helicase domain-containing protein</fullName>
    </recommendedName>
</protein>